<keyword evidence="1" id="KW-0560">Oxidoreductase</keyword>
<feature type="transmembrane region" description="Helical" evidence="1">
    <location>
        <begin position="21"/>
        <end position="41"/>
    </location>
</feature>
<feature type="transmembrane region" description="Helical" evidence="1">
    <location>
        <begin position="85"/>
        <end position="105"/>
    </location>
</feature>
<keyword evidence="1" id="KW-1003">Cell membrane</keyword>
<comment type="function">
    <text evidence="1">Catalyzes the cleavage of beta-carotene at its central double bond (15,15') to yield two molecules of all-trans-retinal.</text>
</comment>
<feature type="binding site" evidence="1">
    <location>
        <position position="121"/>
    </location>
    <ligand>
        <name>Fe cation</name>
        <dbReference type="ChEBI" id="CHEBI:24875"/>
    </ligand>
</feature>
<dbReference type="GO" id="GO:0016121">
    <property type="term" value="P:carotene catabolic process"/>
    <property type="evidence" value="ECO:0007669"/>
    <property type="project" value="UniProtKB-UniRule"/>
</dbReference>
<name>A0A6J4RWN0_9ACTN</name>
<feature type="transmembrane region" description="Helical" evidence="1">
    <location>
        <begin position="111"/>
        <end position="131"/>
    </location>
</feature>
<feature type="transmembrane region" description="Helical" evidence="1">
    <location>
        <begin position="224"/>
        <end position="254"/>
    </location>
</feature>
<protein>
    <recommendedName>
        <fullName evidence="1">Probable beta-carotene 15,15'-dioxygenase</fullName>
        <ecNumber evidence="1">1.13.11.63</ecNumber>
    </recommendedName>
</protein>
<feature type="transmembrane region" description="Helical" evidence="1">
    <location>
        <begin position="321"/>
        <end position="341"/>
    </location>
</feature>
<keyword evidence="1" id="KW-0408">Iron</keyword>
<keyword evidence="1" id="KW-0479">Metal-binding</keyword>
<feature type="transmembrane region" description="Helical" evidence="1">
    <location>
        <begin position="195"/>
        <end position="212"/>
    </location>
</feature>
<feature type="binding site" evidence="1">
    <location>
        <position position="260"/>
    </location>
    <ligand>
        <name>Fe cation</name>
        <dbReference type="ChEBI" id="CHEBI:24875"/>
    </ligand>
</feature>
<dbReference type="HAMAP" id="MF_02093">
    <property type="entry name" value="Beta_carotene_diox"/>
    <property type="match status" value="1"/>
</dbReference>
<dbReference type="EMBL" id="CADCVM010000165">
    <property type="protein sequence ID" value="CAA9484063.1"/>
    <property type="molecule type" value="Genomic_DNA"/>
</dbReference>
<comment type="similarity">
    <text evidence="1">Belongs to the Brp/Blh beta-carotene diooxygenase family.</text>
</comment>
<sequence>MPAKTSDRTPIAPGALPTVRAAVVWPSRIVVLSLTAAFAAGLDVPGWAQYLPFAASLLIFGLPHGAVDHLVPARLAGTDADRRSVIAVVLLYLALSGLCLVLWSVSPAAAFSLFVCVTVFHWGAGDLHALLSFGPDELGDMGPVTRALLVVLRGSLPMLVPLLFFPDAYRGVASAAAGLFGADAQVLSWAFAPDFRLVVGGALAAVAAILFVRAARDLAGRGRVLLPLVLETVLLFSFFAVVPPVLAVGLYFALWHAPRHVARLVLLDPVGSGYLGAGRPARALARFGREAAPLTVLALALLVALIPAVPRVPGDPGSLLALYLVLISALTLPHAVIVGLMDSRQGVWRRTPADGSHNGP</sequence>
<feature type="binding site" evidence="1">
    <location>
        <position position="256"/>
    </location>
    <ligand>
        <name>Fe cation</name>
        <dbReference type="ChEBI" id="CHEBI:24875"/>
    </ligand>
</feature>
<feature type="transmembrane region" description="Helical" evidence="1">
    <location>
        <begin position="143"/>
        <end position="164"/>
    </location>
</feature>
<dbReference type="NCBIfam" id="TIGR03753">
    <property type="entry name" value="blh_monoox"/>
    <property type="match status" value="1"/>
</dbReference>
<comment type="subcellular location">
    <subcellularLocation>
        <location evidence="1">Cell membrane</location>
        <topology evidence="1">Multi-pass membrane protein</topology>
    </subcellularLocation>
</comment>
<evidence type="ECO:0000256" key="1">
    <source>
        <dbReference type="HAMAP-Rule" id="MF_02093"/>
    </source>
</evidence>
<dbReference type="InterPro" id="IPR022270">
    <property type="entry name" value="Blh_diox"/>
</dbReference>
<gene>
    <name evidence="2" type="ORF">AVDCRST_MAG05-1472</name>
</gene>
<comment type="cofactor">
    <cofactor evidence="1">
        <name>Fe(2+)</name>
        <dbReference type="ChEBI" id="CHEBI:29033"/>
    </cofactor>
</comment>
<organism evidence="2">
    <name type="scientific">uncultured Rubrobacteraceae bacterium</name>
    <dbReference type="NCBI Taxonomy" id="349277"/>
    <lineage>
        <taxon>Bacteria</taxon>
        <taxon>Bacillati</taxon>
        <taxon>Actinomycetota</taxon>
        <taxon>Rubrobacteria</taxon>
        <taxon>Rubrobacterales</taxon>
        <taxon>Rubrobacteraceae</taxon>
        <taxon>environmental samples</taxon>
    </lineage>
</organism>
<keyword evidence="1" id="KW-0812">Transmembrane</keyword>
<dbReference type="AlphaFoldDB" id="A0A6J4RWN0"/>
<accession>A0A6J4RWN0</accession>
<proteinExistence type="inferred from homology"/>
<evidence type="ECO:0000313" key="2">
    <source>
        <dbReference type="EMBL" id="CAA9484063.1"/>
    </source>
</evidence>
<keyword evidence="1" id="KW-1133">Transmembrane helix</keyword>
<dbReference type="GO" id="GO:0010436">
    <property type="term" value="F:carotenoid dioxygenase activity"/>
    <property type="evidence" value="ECO:0007669"/>
    <property type="project" value="UniProtKB-UniRule"/>
</dbReference>
<feature type="transmembrane region" description="Helical" evidence="1">
    <location>
        <begin position="291"/>
        <end position="309"/>
    </location>
</feature>
<dbReference type="GO" id="GO:0003834">
    <property type="term" value="F:beta-carotene 15,15'-dioxygenase activity"/>
    <property type="evidence" value="ECO:0007669"/>
    <property type="project" value="UniProtKB-EC"/>
</dbReference>
<keyword evidence="1" id="KW-0472">Membrane</keyword>
<dbReference type="Pfam" id="PF15461">
    <property type="entry name" value="BCD"/>
    <property type="match status" value="1"/>
</dbReference>
<keyword evidence="1 2" id="KW-0223">Dioxygenase</keyword>
<feature type="binding site" evidence="1">
    <location>
        <position position="64"/>
    </location>
    <ligand>
        <name>Fe cation</name>
        <dbReference type="ChEBI" id="CHEBI:24875"/>
    </ligand>
</feature>
<reference evidence="2" key="1">
    <citation type="submission" date="2020-02" db="EMBL/GenBank/DDBJ databases">
        <authorList>
            <person name="Meier V. D."/>
        </authorList>
    </citation>
    <scope>NUCLEOTIDE SEQUENCE</scope>
    <source>
        <strain evidence="2">AVDCRST_MAG05</strain>
    </source>
</reference>
<dbReference type="GO" id="GO:0005506">
    <property type="term" value="F:iron ion binding"/>
    <property type="evidence" value="ECO:0007669"/>
    <property type="project" value="UniProtKB-UniRule"/>
</dbReference>
<dbReference type="GO" id="GO:0005886">
    <property type="term" value="C:plasma membrane"/>
    <property type="evidence" value="ECO:0007669"/>
    <property type="project" value="UniProtKB-SubCell"/>
</dbReference>
<comment type="catalytic activity">
    <reaction evidence="1">
        <text>all-trans-beta-carotene + O2 = 2 all-trans-retinal</text>
        <dbReference type="Rhea" id="RHEA:32887"/>
        <dbReference type="ChEBI" id="CHEBI:15379"/>
        <dbReference type="ChEBI" id="CHEBI:17579"/>
        <dbReference type="ChEBI" id="CHEBI:17898"/>
        <dbReference type="EC" id="1.13.11.63"/>
    </reaction>
</comment>
<dbReference type="EC" id="1.13.11.63" evidence="1"/>